<feature type="coiled-coil region" evidence="1">
    <location>
        <begin position="433"/>
        <end position="491"/>
    </location>
</feature>
<dbReference type="Pfam" id="PF13476">
    <property type="entry name" value="AAA_23"/>
    <property type="match status" value="1"/>
</dbReference>
<dbReference type="EMBL" id="CBTJ020000044">
    <property type="protein sequence ID" value="CDI03003.1"/>
    <property type="molecule type" value="Genomic_DNA"/>
</dbReference>
<feature type="domain" description="ATPase AAA-type core" evidence="2">
    <location>
        <begin position="769"/>
        <end position="869"/>
    </location>
</feature>
<keyword evidence="1" id="KW-0175">Coiled coil</keyword>
<evidence type="ECO:0000313" key="4">
    <source>
        <dbReference type="EMBL" id="CDI03003.1"/>
    </source>
</evidence>
<sequence>MDKGAHFHQCDFQVHTPRDRRWVGQEFITDEERKNYSQALIKACRDKKIQAIAITDHHDMFFAKYIRQEAIEETDENGLLIPEQERIIVFPGIELTLSVPCQAIIIFDADFPDDMFSLVLTALAITVSDPTDSRTIKTIRQPIRTIMEIKENLDKHEYLRGKYIIFPNLSESGNSTLLRSGFAAEYKSMPCVGGYVDGDLSQHGRGNTEIIEGRNKEYGNKKIAIFQTSDNRREDHADLGKNTTWVKWAKPTAEALRQACLADKSRLTQKFPHLPQSYITEISVSNSKFLGPLNLKFNRQLNTLIGGRGTGKSSILEYLRWALCDENPISMNDDETIDYQSKREKLIKNTLLDLKSNIQVGFIKNDVKHTVRRFDSGNDLLLKIGEGEFEKATIEQICSILPIQSYSQKQLSSVSVKKEQLLHFIQKPVQEKINRIDRDRKDLEQKIRQAYGNRERLKTLNKDKEKITKDITSLLEQSENLKKKITGLLKDDDITIRQKSSIDREKLICQQWKDDLGSINNSISELAFKFSNHPKDVESVELVNKELVNSLLSDLILAYKKSKQAIDSASNILEQVLKSDSTITEKFKKINDAHDIFDQSYIQAKERSAIHQSTLTEIESIDEKIKVLQLERSSIETKLEPLKMAGDQFDELFDQWFEHGEYINKILLEQCNELTTLSDGMIRATLLTNNNFSNVLEVFQGVIKGSNVRISKVEDIVSSVRESDNIFEKWRYVLRELESIISYEGVKSESEYSKLINLKSYFSNQDIQKVSNKIKPQDWINIALTPIESFPKFEYKSREQEYIPFEDASAGQQATALLWVLLNQGGPPLIIDQPEDDLDSQIIIKIVEQIWKAKLNRQLIFSSHNANLVVNGDAELVVCCDYRTAGEQSSGHIKIEGAIDIPEVREEITKVMEGGQEAFKLRKDKYGF</sequence>
<dbReference type="GO" id="GO:0006302">
    <property type="term" value="P:double-strand break repair"/>
    <property type="evidence" value="ECO:0007669"/>
    <property type="project" value="InterPro"/>
</dbReference>
<reference evidence="4" key="1">
    <citation type="submission" date="2013-07" db="EMBL/GenBank/DDBJ databases">
        <authorList>
            <person name="McIlroy S."/>
        </authorList>
    </citation>
    <scope>NUCLEOTIDE SEQUENCE [LARGE SCALE GENOMIC DNA]</scope>
    <source>
        <strain evidence="4">Run_A_D11</strain>
    </source>
</reference>
<dbReference type="NCBIfam" id="NF045780">
    <property type="entry name" value="TrlF_fam_ATP"/>
    <property type="match status" value="1"/>
</dbReference>
<dbReference type="SUPFAM" id="SSF52540">
    <property type="entry name" value="P-loop containing nucleoside triphosphate hydrolases"/>
    <property type="match status" value="1"/>
</dbReference>
<dbReference type="STRING" id="1400863.BN873_370002"/>
<dbReference type="SUPFAM" id="SSF89550">
    <property type="entry name" value="PHP domain-like"/>
    <property type="match status" value="1"/>
</dbReference>
<evidence type="ECO:0000259" key="2">
    <source>
        <dbReference type="Pfam" id="PF13304"/>
    </source>
</evidence>
<dbReference type="GO" id="GO:0016887">
    <property type="term" value="F:ATP hydrolysis activity"/>
    <property type="evidence" value="ECO:0007669"/>
    <property type="project" value="InterPro"/>
</dbReference>
<protein>
    <submittedName>
        <fullName evidence="4">Uncharacterized protein</fullName>
    </submittedName>
</protein>
<comment type="caution">
    <text evidence="4">The sequence shown here is derived from an EMBL/GenBank/DDBJ whole genome shotgun (WGS) entry which is preliminary data.</text>
</comment>
<dbReference type="GO" id="GO:0005524">
    <property type="term" value="F:ATP binding"/>
    <property type="evidence" value="ECO:0007669"/>
    <property type="project" value="InterPro"/>
</dbReference>
<dbReference type="Gene3D" id="3.20.20.140">
    <property type="entry name" value="Metal-dependent hydrolases"/>
    <property type="match status" value="1"/>
</dbReference>
<accession>W6MDK1</accession>
<proteinExistence type="predicted"/>
<dbReference type="Pfam" id="PF13304">
    <property type="entry name" value="AAA_21"/>
    <property type="match status" value="1"/>
</dbReference>
<keyword evidence="5" id="KW-1185">Reference proteome</keyword>
<dbReference type="AlphaFoldDB" id="W6MDK1"/>
<dbReference type="Gene3D" id="3.40.50.300">
    <property type="entry name" value="P-loop containing nucleotide triphosphate hydrolases"/>
    <property type="match status" value="2"/>
</dbReference>
<dbReference type="InterPro" id="IPR003959">
    <property type="entry name" value="ATPase_AAA_core"/>
</dbReference>
<feature type="domain" description="Rad50/SbcC-type AAA" evidence="3">
    <location>
        <begin position="282"/>
        <end position="486"/>
    </location>
</feature>
<dbReference type="InterPro" id="IPR016195">
    <property type="entry name" value="Pol/histidinol_Pase-like"/>
</dbReference>
<gene>
    <name evidence="4" type="ORF">BN873_370002</name>
</gene>
<dbReference type="OrthoDB" id="9791620at2"/>
<dbReference type="Proteomes" id="UP000035760">
    <property type="component" value="Unassembled WGS sequence"/>
</dbReference>
<evidence type="ECO:0000259" key="3">
    <source>
        <dbReference type="Pfam" id="PF13476"/>
    </source>
</evidence>
<organism evidence="4 5">
    <name type="scientific">Candidatus Competibacter denitrificans Run_A_D11</name>
    <dbReference type="NCBI Taxonomy" id="1400863"/>
    <lineage>
        <taxon>Bacteria</taxon>
        <taxon>Pseudomonadati</taxon>
        <taxon>Pseudomonadota</taxon>
        <taxon>Gammaproteobacteria</taxon>
        <taxon>Candidatus Competibacteraceae</taxon>
        <taxon>Candidatus Competibacter</taxon>
    </lineage>
</organism>
<evidence type="ECO:0000313" key="5">
    <source>
        <dbReference type="Proteomes" id="UP000035760"/>
    </source>
</evidence>
<reference evidence="4" key="2">
    <citation type="submission" date="2014-03" db="EMBL/GenBank/DDBJ databases">
        <title>Candidatus Competibacter-lineage genomes retrieved from metagenomes reveal functional metabolic diversity.</title>
        <authorList>
            <person name="McIlroy S.J."/>
            <person name="Albertsen M."/>
            <person name="Andresen E.K."/>
            <person name="Saunders A.M."/>
            <person name="Kristiansen R."/>
            <person name="Stokholm-Bjerregaard M."/>
            <person name="Nielsen K.L."/>
            <person name="Nielsen P.H."/>
        </authorList>
    </citation>
    <scope>NUCLEOTIDE SEQUENCE</scope>
    <source>
        <strain evidence="4">Run_A_D11</strain>
    </source>
</reference>
<dbReference type="InterPro" id="IPR054787">
    <property type="entry name" value="TrlF_ATPase"/>
</dbReference>
<evidence type="ECO:0000256" key="1">
    <source>
        <dbReference type="SAM" id="Coils"/>
    </source>
</evidence>
<name>W6MDK1_9GAMM</name>
<dbReference type="InterPro" id="IPR038729">
    <property type="entry name" value="Rad50/SbcC_AAA"/>
</dbReference>
<dbReference type="InterPro" id="IPR027417">
    <property type="entry name" value="P-loop_NTPase"/>
</dbReference>
<dbReference type="RefSeq" id="WP_071244133.1">
    <property type="nucleotide sequence ID" value="NZ_CBTJ020000044.1"/>
</dbReference>